<feature type="transmembrane region" description="Helical" evidence="1">
    <location>
        <begin position="152"/>
        <end position="177"/>
    </location>
</feature>
<keyword evidence="1" id="KW-0472">Membrane</keyword>
<dbReference type="Proteomes" id="UP000230731">
    <property type="component" value="Unassembled WGS sequence"/>
</dbReference>
<feature type="transmembrane region" description="Helical" evidence="1">
    <location>
        <begin position="107"/>
        <end position="140"/>
    </location>
</feature>
<feature type="transmembrane region" description="Helical" evidence="1">
    <location>
        <begin position="258"/>
        <end position="283"/>
    </location>
</feature>
<evidence type="ECO:0000256" key="1">
    <source>
        <dbReference type="SAM" id="Phobius"/>
    </source>
</evidence>
<dbReference type="AlphaFoldDB" id="A0A2M6WZ81"/>
<comment type="caution">
    <text evidence="2">The sequence shown here is derived from an EMBL/GenBank/DDBJ whole genome shotgun (WGS) entry which is preliminary data.</text>
</comment>
<accession>A0A2M6WZ81</accession>
<proteinExistence type="predicted"/>
<dbReference type="EMBL" id="PEZP01000032">
    <property type="protein sequence ID" value="PIT98067.1"/>
    <property type="molecule type" value="Genomic_DNA"/>
</dbReference>
<keyword evidence="1" id="KW-0812">Transmembrane</keyword>
<keyword evidence="1" id="KW-1133">Transmembrane helix</keyword>
<feature type="transmembrane region" description="Helical" evidence="1">
    <location>
        <begin position="229"/>
        <end position="251"/>
    </location>
</feature>
<feature type="transmembrane region" description="Helical" evidence="1">
    <location>
        <begin position="81"/>
        <end position="100"/>
    </location>
</feature>
<gene>
    <name evidence="2" type="ORF">COT71_02565</name>
</gene>
<name>A0A2M6WZ81_9BACT</name>
<feature type="transmembrane region" description="Helical" evidence="1">
    <location>
        <begin position="189"/>
        <end position="209"/>
    </location>
</feature>
<evidence type="ECO:0000313" key="2">
    <source>
        <dbReference type="EMBL" id="PIT98067.1"/>
    </source>
</evidence>
<feature type="transmembrane region" description="Helical" evidence="1">
    <location>
        <begin position="314"/>
        <end position="334"/>
    </location>
</feature>
<reference evidence="3" key="1">
    <citation type="submission" date="2017-09" db="EMBL/GenBank/DDBJ databases">
        <title>Depth-based differentiation of microbial function through sediment-hosted aquifers and enrichment of novel symbionts in the deep terrestrial subsurface.</title>
        <authorList>
            <person name="Probst A.J."/>
            <person name="Ladd B."/>
            <person name="Jarett J.K."/>
            <person name="Geller-Mcgrath D.E."/>
            <person name="Sieber C.M.K."/>
            <person name="Emerson J.B."/>
            <person name="Anantharaman K."/>
            <person name="Thomas B.C."/>
            <person name="Malmstrom R."/>
            <person name="Stieglmeier M."/>
            <person name="Klingl A."/>
            <person name="Woyke T."/>
            <person name="Ryan C.M."/>
            <person name="Banfield J.F."/>
        </authorList>
    </citation>
    <scope>NUCLEOTIDE SEQUENCE [LARGE SCALE GENOMIC DNA]</scope>
</reference>
<evidence type="ECO:0000313" key="3">
    <source>
        <dbReference type="Proteomes" id="UP000230731"/>
    </source>
</evidence>
<protein>
    <recommendedName>
        <fullName evidence="4">Glycosyltransferase RgtA/B/C/D-like domain-containing protein</fullName>
    </recommendedName>
</protein>
<organism evidence="2 3">
    <name type="scientific">Candidatus Andersenbacteria bacterium CG10_big_fil_rev_8_21_14_0_10_54_11</name>
    <dbReference type="NCBI Taxonomy" id="1974485"/>
    <lineage>
        <taxon>Bacteria</taxon>
        <taxon>Candidatus Anderseniibacteriota</taxon>
    </lineage>
</organism>
<evidence type="ECO:0008006" key="4">
    <source>
        <dbReference type="Google" id="ProtNLM"/>
    </source>
</evidence>
<sequence length="471" mass="53418">MKLKIEYRWPLFLSFVFFGFLIGALRQLDPDFGWHVQAGRYISEYGLPRHDVFTYTARNFRWINHEWLHDVLVAQTYRLGGYNLLAVLFAALWTVSIRLAAGNKHSLVIPAIAVIALLPQAGVRPAVWSVIGVLVMARLIASYVSRPQIGTVLLIGALLALWANLHGSFILGLLMLIAHTAVRKDRSALMVLAVAAVATLLNPYGPGLYEEVWRTAFDHELHWHIREWWPLLLPFPVVAYSALFFSCFWLAEPRKVHAAVLLPGAAFLLALSGARHAPIFVALSLQPFESYRQTVRQKMDIPSLSIPQKRVRRALQAMIAIVIVAAAINAVIPWRYGWSVYPWRSVAYLRTHPCPGNLFNDYNIGGFLVWQLPGQPVYIDGRMPSWPAGNTTYFSRYLAVRRSAAERNRQFTEYNIRCVLTKQAGAVEVELERRLDFISDKIYSKDIAAPLQADGWHVVMRESGYVLLMKE</sequence>